<reference evidence="4 5" key="2">
    <citation type="journal article" date="2014" name="PLoS Genet.">
        <title>The Genome of Spironucleus salmonicida Highlights a Fish Pathogen Adapted to Fluctuating Environments.</title>
        <authorList>
            <person name="Xu F."/>
            <person name="Jerlstrom-Hultqvist J."/>
            <person name="Einarsson E."/>
            <person name="Astvaldsson A."/>
            <person name="Svard S.G."/>
            <person name="Andersson J.O."/>
        </authorList>
    </citation>
    <scope>NUCLEOTIDE SEQUENCE</scope>
    <source>
        <strain evidence="5">ATCC 50377</strain>
    </source>
</reference>
<dbReference type="Gene3D" id="3.30.300.130">
    <property type="entry name" value="Fe-S cluster assembly (FSCA)"/>
    <property type="match status" value="1"/>
</dbReference>
<dbReference type="PANTHER" id="PTHR11178:SF25">
    <property type="entry name" value="NIFU-LIKE PROTEIN 3, CHLOROPLASTIC"/>
    <property type="match status" value="1"/>
</dbReference>
<dbReference type="GO" id="GO:0005506">
    <property type="term" value="F:iron ion binding"/>
    <property type="evidence" value="ECO:0007669"/>
    <property type="project" value="InterPro"/>
</dbReference>
<dbReference type="EMBL" id="JX549070">
    <property type="protein sequence ID" value="AFV80045.1"/>
    <property type="molecule type" value="Genomic_DNA"/>
</dbReference>
<evidence type="ECO:0000313" key="4">
    <source>
        <dbReference type="EMBL" id="EST41448.1"/>
    </source>
</evidence>
<dbReference type="InterPro" id="IPR034904">
    <property type="entry name" value="FSCA_dom_sf"/>
</dbReference>
<dbReference type="EMBL" id="AUWU02000006">
    <property type="protein sequence ID" value="KAH0572387.1"/>
    <property type="molecule type" value="Genomic_DNA"/>
</dbReference>
<feature type="domain" description="NIF system FeS cluster assembly NifU C-terminal" evidence="2">
    <location>
        <begin position="103"/>
        <end position="167"/>
    </location>
</feature>
<protein>
    <submittedName>
        <fullName evidence="3">Nitrogen-fixing NifU domain-containing protein</fullName>
    </submittedName>
</protein>
<evidence type="ECO:0000313" key="3">
    <source>
        <dbReference type="EMBL" id="AFV80045.1"/>
    </source>
</evidence>
<reference evidence="3" key="1">
    <citation type="journal article" date="2013" name="Nat. Commun.">
        <title>Hydrogenosomes in the diplomonad Spironucleus salmonicida.</title>
        <authorList>
            <person name="Jerlstrom-Hultqvist J."/>
            <person name="Einarsson E."/>
            <person name="Xu F."/>
            <person name="Hjort K."/>
            <person name="Ek B."/>
            <person name="Steinhauf D."/>
            <person name="Hultenby K."/>
            <person name="Bergquist J."/>
            <person name="Andersson J.O."/>
            <person name="Svard S.G."/>
        </authorList>
    </citation>
    <scope>NUCLEOTIDE SEQUENCE</scope>
    <source>
        <strain evidence="3">ATCC 50377</strain>
    </source>
</reference>
<dbReference type="AlphaFoldDB" id="K7REJ5"/>
<comment type="similarity">
    <text evidence="1">Belongs to the NifU family.</text>
</comment>
<reference evidence="5" key="3">
    <citation type="submission" date="2020-12" db="EMBL/GenBank/DDBJ databases">
        <title>New Spironucleus salmonicida genome in near-complete chromosomes.</title>
        <authorList>
            <person name="Xu F."/>
            <person name="Kurt Z."/>
            <person name="Jimenez-Gonzalez A."/>
            <person name="Astvaldsson A."/>
            <person name="Andersson J.O."/>
            <person name="Svard S.G."/>
        </authorList>
    </citation>
    <scope>NUCLEOTIDE SEQUENCE</scope>
    <source>
        <strain evidence="5">ATCC 50377</strain>
    </source>
</reference>
<evidence type="ECO:0000313" key="5">
    <source>
        <dbReference type="EMBL" id="KAH0572387.1"/>
    </source>
</evidence>
<dbReference type="VEuPathDB" id="GiardiaDB:SS50377_26597"/>
<name>K7REJ5_9EUKA</name>
<dbReference type="SUPFAM" id="SSF117916">
    <property type="entry name" value="Fe-S cluster assembly (FSCA) domain-like"/>
    <property type="match status" value="1"/>
</dbReference>
<dbReference type="PANTHER" id="PTHR11178">
    <property type="entry name" value="IRON-SULFUR CLUSTER SCAFFOLD PROTEIN NFU-RELATED"/>
    <property type="match status" value="1"/>
</dbReference>
<sequence length="169" mass="18915">MLTLPQRTFQIVEFKPSPSKIQLSPDVEIPNSLFTPLKNELKSLKSLKITNQSVTFTMKKPEDKELAFESLQKHLNPDFVNSTEEMITKINKYGKDTKGAFNQLLRSAIWPILNRDGGSCELLEIKEGIAYLKLTGACGSCPSSTGTIKNLIERLAVEFVEGIKEVQQV</sequence>
<dbReference type="OrthoDB" id="565552at2759"/>
<evidence type="ECO:0000313" key="6">
    <source>
        <dbReference type="Proteomes" id="UP000018208"/>
    </source>
</evidence>
<evidence type="ECO:0000256" key="1">
    <source>
        <dbReference type="ARBA" id="ARBA00006420"/>
    </source>
</evidence>
<gene>
    <name evidence="3" type="ORF">SS50377_19167</name>
    <name evidence="5" type="ORF">SS50377_26597</name>
</gene>
<proteinExistence type="inferred from homology"/>
<organism evidence="3">
    <name type="scientific">Spironucleus salmonicida</name>
    <dbReference type="NCBI Taxonomy" id="348837"/>
    <lineage>
        <taxon>Eukaryota</taxon>
        <taxon>Metamonada</taxon>
        <taxon>Diplomonadida</taxon>
        <taxon>Hexamitidae</taxon>
        <taxon>Hexamitinae</taxon>
        <taxon>Spironucleus</taxon>
    </lineage>
</organism>
<dbReference type="EMBL" id="KI546170">
    <property type="protein sequence ID" value="EST41448.1"/>
    <property type="molecule type" value="Genomic_DNA"/>
</dbReference>
<dbReference type="GO" id="GO:0016226">
    <property type="term" value="P:iron-sulfur cluster assembly"/>
    <property type="evidence" value="ECO:0007669"/>
    <property type="project" value="InterPro"/>
</dbReference>
<dbReference type="Pfam" id="PF01106">
    <property type="entry name" value="NifU"/>
    <property type="match status" value="1"/>
</dbReference>
<dbReference type="Proteomes" id="UP000018208">
    <property type="component" value="Unassembled WGS sequence"/>
</dbReference>
<dbReference type="GO" id="GO:0051536">
    <property type="term" value="F:iron-sulfur cluster binding"/>
    <property type="evidence" value="ECO:0007669"/>
    <property type="project" value="InterPro"/>
</dbReference>
<evidence type="ECO:0000259" key="2">
    <source>
        <dbReference type="Pfam" id="PF01106"/>
    </source>
</evidence>
<accession>K7REJ5</accession>
<keyword evidence="3" id="KW-0377">Hydrogenosome</keyword>
<keyword evidence="6" id="KW-1185">Reference proteome</keyword>
<dbReference type="GO" id="GO:0005739">
    <property type="term" value="C:mitochondrion"/>
    <property type="evidence" value="ECO:0007669"/>
    <property type="project" value="TreeGrafter"/>
</dbReference>
<dbReference type="InterPro" id="IPR001075">
    <property type="entry name" value="NIF_FeS_clus_asmbl_NifU_C"/>
</dbReference>
<geneLocation type="hydrogenosome" evidence="3"/>